<dbReference type="EMBL" id="BAABME010016555">
    <property type="protein sequence ID" value="GAA0146448.1"/>
    <property type="molecule type" value="Genomic_DNA"/>
</dbReference>
<comment type="caution">
    <text evidence="1">The sequence shown here is derived from an EMBL/GenBank/DDBJ whole genome shotgun (WGS) entry which is preliminary data.</text>
</comment>
<reference evidence="1 2" key="1">
    <citation type="submission" date="2024-01" db="EMBL/GenBank/DDBJ databases">
        <title>The complete chloroplast genome sequence of Lithospermum erythrorhizon: insights into the phylogenetic relationship among Boraginaceae species and the maternal lineages of purple gromwells.</title>
        <authorList>
            <person name="Okada T."/>
            <person name="Watanabe K."/>
        </authorList>
    </citation>
    <scope>NUCLEOTIDE SEQUENCE [LARGE SCALE GENOMIC DNA]</scope>
</reference>
<sequence length="151" mass="16316">MDWRSRGWGWEGQWGVGRDSHRMLGWSGVGACWAGICIVGAGGESGGWFEIGGPDGCGPVEMEGGGLDWCNHGDERDNLGRGKGWIGVAIYGWWWMGREDNKGNQTHGEKQKQGLPDDLNVHATSEELKQKIAGDLSGPIVTGGGMDGWCW</sequence>
<name>A0AAV3P8R9_LITER</name>
<accession>A0AAV3P8R9</accession>
<protein>
    <submittedName>
        <fullName evidence="1">Uncharacterized protein</fullName>
    </submittedName>
</protein>
<gene>
    <name evidence="1" type="ORF">LIER_36318</name>
</gene>
<keyword evidence="2" id="KW-1185">Reference proteome</keyword>
<proteinExistence type="predicted"/>
<organism evidence="1 2">
    <name type="scientific">Lithospermum erythrorhizon</name>
    <name type="common">Purple gromwell</name>
    <name type="synonym">Lithospermum officinale var. erythrorhizon</name>
    <dbReference type="NCBI Taxonomy" id="34254"/>
    <lineage>
        <taxon>Eukaryota</taxon>
        <taxon>Viridiplantae</taxon>
        <taxon>Streptophyta</taxon>
        <taxon>Embryophyta</taxon>
        <taxon>Tracheophyta</taxon>
        <taxon>Spermatophyta</taxon>
        <taxon>Magnoliopsida</taxon>
        <taxon>eudicotyledons</taxon>
        <taxon>Gunneridae</taxon>
        <taxon>Pentapetalae</taxon>
        <taxon>asterids</taxon>
        <taxon>lamiids</taxon>
        <taxon>Boraginales</taxon>
        <taxon>Boraginaceae</taxon>
        <taxon>Boraginoideae</taxon>
        <taxon>Lithospermeae</taxon>
        <taxon>Lithospermum</taxon>
    </lineage>
</organism>
<dbReference type="Proteomes" id="UP001454036">
    <property type="component" value="Unassembled WGS sequence"/>
</dbReference>
<evidence type="ECO:0000313" key="2">
    <source>
        <dbReference type="Proteomes" id="UP001454036"/>
    </source>
</evidence>
<dbReference type="AlphaFoldDB" id="A0AAV3P8R9"/>
<evidence type="ECO:0000313" key="1">
    <source>
        <dbReference type="EMBL" id="GAA0146448.1"/>
    </source>
</evidence>